<dbReference type="Proteomes" id="UP001403385">
    <property type="component" value="Unassembled WGS sequence"/>
</dbReference>
<dbReference type="EMBL" id="JBDKWZ010000006">
    <property type="protein sequence ID" value="MEN7548729.1"/>
    <property type="molecule type" value="Genomic_DNA"/>
</dbReference>
<dbReference type="RefSeq" id="WP_346821506.1">
    <property type="nucleotide sequence ID" value="NZ_JBDKWZ010000006.1"/>
</dbReference>
<dbReference type="InterPro" id="IPR045851">
    <property type="entry name" value="AMP-bd_C_sf"/>
</dbReference>
<evidence type="ECO:0000313" key="4">
    <source>
        <dbReference type="Proteomes" id="UP001403385"/>
    </source>
</evidence>
<dbReference type="Pfam" id="PF00501">
    <property type="entry name" value="AMP-binding"/>
    <property type="match status" value="1"/>
</dbReference>
<evidence type="ECO:0000259" key="2">
    <source>
        <dbReference type="Pfam" id="PF13193"/>
    </source>
</evidence>
<evidence type="ECO:0000259" key="1">
    <source>
        <dbReference type="Pfam" id="PF00501"/>
    </source>
</evidence>
<dbReference type="InterPro" id="IPR025110">
    <property type="entry name" value="AMP-bd_C"/>
</dbReference>
<reference evidence="3 4" key="1">
    <citation type="submission" date="2024-04" db="EMBL/GenBank/DDBJ databases">
        <title>Novel genus in family Flammeovirgaceae.</title>
        <authorList>
            <person name="Nguyen T.H."/>
            <person name="Vuong T.Q."/>
            <person name="Le H."/>
            <person name="Kim S.-G."/>
        </authorList>
    </citation>
    <scope>NUCLEOTIDE SEQUENCE [LARGE SCALE GENOMIC DNA]</scope>
    <source>
        <strain evidence="3 4">JCM 23209</strain>
    </source>
</reference>
<feature type="domain" description="AMP-binding enzyme C-terminal" evidence="2">
    <location>
        <begin position="293"/>
        <end position="349"/>
    </location>
</feature>
<organism evidence="3 4">
    <name type="scientific">Rapidithrix thailandica</name>
    <dbReference type="NCBI Taxonomy" id="413964"/>
    <lineage>
        <taxon>Bacteria</taxon>
        <taxon>Pseudomonadati</taxon>
        <taxon>Bacteroidota</taxon>
        <taxon>Cytophagia</taxon>
        <taxon>Cytophagales</taxon>
        <taxon>Flammeovirgaceae</taxon>
        <taxon>Rapidithrix</taxon>
    </lineage>
</organism>
<dbReference type="Gene3D" id="3.40.50.12780">
    <property type="entry name" value="N-terminal domain of ligase-like"/>
    <property type="match status" value="1"/>
</dbReference>
<gene>
    <name evidence="3" type="ORF">AAG747_12465</name>
</gene>
<dbReference type="GO" id="GO:0016878">
    <property type="term" value="F:acid-thiol ligase activity"/>
    <property type="evidence" value="ECO:0007669"/>
    <property type="project" value="UniProtKB-ARBA"/>
</dbReference>
<dbReference type="PANTHER" id="PTHR43767">
    <property type="entry name" value="LONG-CHAIN-FATTY-ACID--COA LIGASE"/>
    <property type="match status" value="1"/>
</dbReference>
<name>A0AAW9RVB7_9BACT</name>
<dbReference type="InterPro" id="IPR042099">
    <property type="entry name" value="ANL_N_sf"/>
</dbReference>
<sequence>MRFVQIEQQKITFDQIALKDYQVRGDYHQKVLDFCHAWLNGQTTFTLHTSGSTGKPKPITLQREQLLASIWMTDQALGLQAMHNALVCINTEYIGGKMMLARCLELGLNMYVVKPSSNPFQELPDNLTIDFSALVPLQLQQILEHPQSKYMLNSLQSVIVGGAPVSQQLQKELQALNVLVYQTYGMTETVSHIALKALNGNSASTLYHTLDQVKISLDERNCLVIEAPSTNFAKIITNDVVKLHSENSFEWIGRYDHVINSGGVKIQLEEVERAVENLFAGEGYTANFLLGAVPDQALGEKLVLLMEDQPWPQKQQDQLTRQLRQKMDKYHMPKAIHFLEEFPKTASGKTDRTRAFQAIEQD</sequence>
<proteinExistence type="predicted"/>
<dbReference type="SUPFAM" id="SSF56801">
    <property type="entry name" value="Acetyl-CoA synthetase-like"/>
    <property type="match status" value="1"/>
</dbReference>
<protein>
    <submittedName>
        <fullName evidence="3">AMP-binding protein</fullName>
    </submittedName>
</protein>
<dbReference type="Gene3D" id="3.30.300.30">
    <property type="match status" value="1"/>
</dbReference>
<dbReference type="AlphaFoldDB" id="A0AAW9RVB7"/>
<dbReference type="Pfam" id="PF13193">
    <property type="entry name" value="AMP-binding_C"/>
    <property type="match status" value="1"/>
</dbReference>
<dbReference type="InterPro" id="IPR000873">
    <property type="entry name" value="AMP-dep_synth/lig_dom"/>
</dbReference>
<comment type="caution">
    <text evidence="3">The sequence shown here is derived from an EMBL/GenBank/DDBJ whole genome shotgun (WGS) entry which is preliminary data.</text>
</comment>
<keyword evidence="4" id="KW-1185">Reference proteome</keyword>
<evidence type="ECO:0000313" key="3">
    <source>
        <dbReference type="EMBL" id="MEN7548729.1"/>
    </source>
</evidence>
<accession>A0AAW9RVB7</accession>
<feature type="domain" description="AMP-dependent synthetase/ligase" evidence="1">
    <location>
        <begin position="43"/>
        <end position="195"/>
    </location>
</feature>
<dbReference type="InterPro" id="IPR050237">
    <property type="entry name" value="ATP-dep_AMP-bd_enzyme"/>
</dbReference>
<dbReference type="PANTHER" id="PTHR43767:SF1">
    <property type="entry name" value="NONRIBOSOMAL PEPTIDE SYNTHASE PES1 (EUROFUNG)-RELATED"/>
    <property type="match status" value="1"/>
</dbReference>